<dbReference type="Proteomes" id="UP000002899">
    <property type="component" value="Chromosome II"/>
</dbReference>
<dbReference type="InterPro" id="IPR053826">
    <property type="entry name" value="WDR75"/>
</dbReference>
<reference evidence="11 12" key="2">
    <citation type="journal article" date="2013" name="PLoS ONE">
        <title>Whole genome mapping and re-organization of the nuclear and mitochondrial genomes of Babesia microti isolates.</title>
        <authorList>
            <person name="Cornillot E."/>
            <person name="Dassouli A."/>
            <person name="Garg A."/>
            <person name="Pachikara N."/>
            <person name="Randazzo S."/>
            <person name="Depoix D."/>
            <person name="Carcy B."/>
            <person name="Delbecq S."/>
            <person name="Frutos R."/>
            <person name="Silva J.C."/>
            <person name="Sutton R."/>
            <person name="Krause P.J."/>
            <person name="Mamoun C.B."/>
        </authorList>
    </citation>
    <scope>NUCLEOTIDE SEQUENCE [LARGE SCALE GENOMIC DNA]</scope>
    <source>
        <strain evidence="11 12">RI</strain>
    </source>
</reference>
<dbReference type="InterPro" id="IPR015943">
    <property type="entry name" value="WD40/YVTN_repeat-like_dom_sf"/>
</dbReference>
<evidence type="ECO:0000256" key="8">
    <source>
        <dbReference type="PROSITE-ProRule" id="PRU00221"/>
    </source>
</evidence>
<accession>A0A1R4AA63</accession>
<comment type="subcellular location">
    <subcellularLocation>
        <location evidence="1">Nucleus</location>
        <location evidence="1">Nucleolus</location>
    </subcellularLocation>
</comment>
<organism evidence="11 12">
    <name type="scientific">Babesia microti (strain RI)</name>
    <dbReference type="NCBI Taxonomy" id="1133968"/>
    <lineage>
        <taxon>Eukaryota</taxon>
        <taxon>Sar</taxon>
        <taxon>Alveolata</taxon>
        <taxon>Apicomplexa</taxon>
        <taxon>Aconoidasida</taxon>
        <taxon>Piroplasmida</taxon>
        <taxon>Babesiidae</taxon>
        <taxon>Babesia</taxon>
    </lineage>
</organism>
<dbReference type="GO" id="GO:0003723">
    <property type="term" value="F:RNA binding"/>
    <property type="evidence" value="ECO:0007669"/>
    <property type="project" value="InterPro"/>
</dbReference>
<evidence type="ECO:0000256" key="4">
    <source>
        <dbReference type="ARBA" id="ARBA00022574"/>
    </source>
</evidence>
<dbReference type="PANTHER" id="PTHR44215:SF1">
    <property type="entry name" value="WD REPEAT-CONTAINING PROTEIN 75"/>
    <property type="match status" value="1"/>
</dbReference>
<keyword evidence="12" id="KW-1185">Reference proteome</keyword>
<name>A0A1R4AA63_BABMR</name>
<dbReference type="OrthoDB" id="4096at2759"/>
<feature type="compositionally biased region" description="Polar residues" evidence="9">
    <location>
        <begin position="8"/>
        <end position="22"/>
    </location>
</feature>
<keyword evidence="6" id="KW-0804">Transcription</keyword>
<gene>
    <name evidence="11" type="ORF">BMR1_02g01150</name>
</gene>
<evidence type="ECO:0000256" key="6">
    <source>
        <dbReference type="ARBA" id="ARBA00023163"/>
    </source>
</evidence>
<dbReference type="GO" id="GO:0032040">
    <property type="term" value="C:small-subunit processome"/>
    <property type="evidence" value="ECO:0007669"/>
    <property type="project" value="InterPro"/>
</dbReference>
<dbReference type="Gene3D" id="2.130.10.10">
    <property type="entry name" value="YVTN repeat-like/Quinoprotein amine dehydrogenase"/>
    <property type="match status" value="3"/>
</dbReference>
<keyword evidence="5" id="KW-0677">Repeat</keyword>
<proteinExistence type="predicted"/>
<dbReference type="GO" id="GO:0045943">
    <property type="term" value="P:positive regulation of transcription by RNA polymerase I"/>
    <property type="evidence" value="ECO:0007669"/>
    <property type="project" value="InterPro"/>
</dbReference>
<dbReference type="Pfam" id="PF23769">
    <property type="entry name" value="Beta-prop_WDR75_2nd"/>
    <property type="match status" value="1"/>
</dbReference>
<evidence type="ECO:0000256" key="5">
    <source>
        <dbReference type="ARBA" id="ARBA00022737"/>
    </source>
</evidence>
<evidence type="ECO:0000259" key="10">
    <source>
        <dbReference type="Pfam" id="PF23769"/>
    </source>
</evidence>
<keyword evidence="7" id="KW-0539">Nucleus</keyword>
<dbReference type="GeneID" id="24424017"/>
<reference evidence="11 12" key="1">
    <citation type="journal article" date="2012" name="Nucleic Acids Res.">
        <title>Sequencing of the smallest Apicomplexan genome from the human pathogen Babesia microti.</title>
        <authorList>
            <person name="Cornillot E."/>
            <person name="Hadj-Kaddour K."/>
            <person name="Dassouli A."/>
            <person name="Noel B."/>
            <person name="Ranwez V."/>
            <person name="Vacherie B."/>
            <person name="Augagneur Y."/>
            <person name="Bres V."/>
            <person name="Duclos A."/>
            <person name="Randazzo S."/>
            <person name="Carcy B."/>
            <person name="Debierre-Grockiego F."/>
            <person name="Delbecq S."/>
            <person name="Moubri-Menage K."/>
            <person name="Shams-Eldin H."/>
            <person name="Usmani-Brown S."/>
            <person name="Bringaud F."/>
            <person name="Wincker P."/>
            <person name="Vivares C.P."/>
            <person name="Schwarz R.T."/>
            <person name="Schetters T.P."/>
            <person name="Krause P.J."/>
            <person name="Gorenflot A."/>
            <person name="Berry V."/>
            <person name="Barbe V."/>
            <person name="Ben Mamoun C."/>
        </authorList>
    </citation>
    <scope>NUCLEOTIDE SEQUENCE [LARGE SCALE GENOMIC DNA]</scope>
    <source>
        <strain evidence="11 12">RI</strain>
    </source>
</reference>
<dbReference type="InterPro" id="IPR057644">
    <property type="entry name" value="Beta-prop_WDR75_2nd"/>
</dbReference>
<dbReference type="EMBL" id="FO082872">
    <property type="protein sequence ID" value="SJK85875.1"/>
    <property type="molecule type" value="Genomic_DNA"/>
</dbReference>
<dbReference type="InterPro" id="IPR001680">
    <property type="entry name" value="WD40_rpt"/>
</dbReference>
<dbReference type="PANTHER" id="PTHR44215">
    <property type="entry name" value="WD REPEAT-CONTAINING PROTEIN 75"/>
    <property type="match status" value="1"/>
</dbReference>
<dbReference type="KEGG" id="bmic:BMR1_02g01150"/>
<evidence type="ECO:0000256" key="7">
    <source>
        <dbReference type="ARBA" id="ARBA00023242"/>
    </source>
</evidence>
<evidence type="ECO:0000313" key="11">
    <source>
        <dbReference type="EMBL" id="SJK85875.1"/>
    </source>
</evidence>
<dbReference type="InterPro" id="IPR036322">
    <property type="entry name" value="WD40_repeat_dom_sf"/>
</dbReference>
<dbReference type="VEuPathDB" id="PiroplasmaDB:BMR1_02g01150"/>
<dbReference type="GO" id="GO:2000234">
    <property type="term" value="P:positive regulation of rRNA processing"/>
    <property type="evidence" value="ECO:0007669"/>
    <property type="project" value="TreeGrafter"/>
</dbReference>
<dbReference type="Pfam" id="PF00400">
    <property type="entry name" value="WD40"/>
    <property type="match status" value="2"/>
</dbReference>
<evidence type="ECO:0000256" key="9">
    <source>
        <dbReference type="SAM" id="MobiDB-lite"/>
    </source>
</evidence>
<dbReference type="AlphaFoldDB" id="A0A1R4AA63"/>
<reference evidence="11 12" key="3">
    <citation type="journal article" date="2016" name="Sci. Rep.">
        <title>Genome-wide diversity and gene expression profiling of Babesia microti isolates identify polymorphic genes that mediate host-pathogen interactions.</title>
        <authorList>
            <person name="Silva J.C."/>
            <person name="Cornillot E."/>
            <person name="McCracken C."/>
            <person name="Usmani-Brown S."/>
            <person name="Dwivedi A."/>
            <person name="Ifeonu O.O."/>
            <person name="Crabtree J."/>
            <person name="Gotia H.T."/>
            <person name="Virji A.Z."/>
            <person name="Reynes C."/>
            <person name="Colinge J."/>
            <person name="Kumar V."/>
            <person name="Lawres L."/>
            <person name="Pazzi J.E."/>
            <person name="Pablo J.V."/>
            <person name="Hung C."/>
            <person name="Brancato J."/>
            <person name="Kumari P."/>
            <person name="Orvis J."/>
            <person name="Tretina K."/>
            <person name="Chibucos M."/>
            <person name="Ott S."/>
            <person name="Sadzewicz L."/>
            <person name="Sengamalay N."/>
            <person name="Shetty A.C."/>
            <person name="Su Q."/>
            <person name="Tallon L."/>
            <person name="Fraser C.M."/>
            <person name="Frutos R."/>
            <person name="Molina D.M."/>
            <person name="Krause P.J."/>
            <person name="Ben Mamoun C."/>
        </authorList>
    </citation>
    <scope>NUCLEOTIDE SEQUENCE [LARGE SCALE GENOMIC DNA]</scope>
    <source>
        <strain evidence="11 12">RI</strain>
    </source>
</reference>
<dbReference type="SUPFAM" id="SSF69322">
    <property type="entry name" value="Tricorn protease domain 2"/>
    <property type="match status" value="1"/>
</dbReference>
<dbReference type="SMART" id="SM00320">
    <property type="entry name" value="WD40"/>
    <property type="match status" value="3"/>
</dbReference>
<keyword evidence="3" id="KW-0698">rRNA processing</keyword>
<feature type="domain" description="WD repeat-containing protein 75 second beta-propeller" evidence="10">
    <location>
        <begin position="525"/>
        <end position="727"/>
    </location>
</feature>
<sequence>MEAHLSKPNGNDYHTQNGGSKSDSLKCSYKSPLFGGYFLTSAPCYSTCGLYIFVSNASRVHVYNSKDLSYKFVLPPTDSIINIAVYCCSNDYLLVLSRLGKLIVYRMDEEYSSFDKFAEYSFTGLEMLDMKVSKFGTIFLVTRHDSNTIGICKLQLNFSVSCTEIVECRDKLEYICKFDRDISCFAISYTGEMIAVSVYKLLMVFKVVDMGSINMNKSANLGNLVMYCTLSLHQITTLSFHPRQNYLASGDITGKVITWHIKQYDNQSMAVNNPLVFSASSVALNYISTGMMSNEVCHKRMGCFYLINNPDNPISPHPIAESLISSENSGKSQLKTIDKQLNAVNDGSGVENFIGLLECDTRVLHWHAHAINSLVFTNCGRFMLTGGEEAVVVIWDLENGTKRFITRLESTIFYIVISTVDNIPTQYLVSCGSNCVKTFDPILLMLKHTIFGIQVPIAMSIANFDNLKGIARITDQFTLASTSDGAENIVCVKPMRRNIYFQSLPLSPSNSTPYGLIALSISGVKLQFFSVVTGVQHSYLDFIDSNYVSRSQEDFGFTYLVEEICISRDCSRIVASSFRNMYHSDRIKDSVDSEKRILRFWHKKHDELGYIVNTQVNNVHITRVLNIIELSPDSFVSVSTYDWKLWSFCGDSDKWSCTFAGSFKGFTNYTACLSIDKSLMAVSHGMHLSFWYSDCQSLLLHKKLSNDVINCVCFVDHQHLLTATAFDISIWDIFSGFNEPIQTYSYTHYKITQLVYNEVLPNVFVVIVGDKTRSKLEVFQINTGSYSFRSIHAEEQCIPNGYIACCLAKLPLFAVNTASDNVVGDTRATINGVCIEQIVKSSDYLTLLVVLLNNLEFRTYTIDVETHAIRVCEYLVPSIASTGNTAEKRHLFDGIDVPGDVRMGQSIKRASMVRPFEEDCPTFALPSPNVVFHRMVRSLLKPQNSFPSAKNGM</sequence>
<dbReference type="RefSeq" id="XP_021338086.1">
    <property type="nucleotide sequence ID" value="XM_021483129.1"/>
</dbReference>
<keyword evidence="2" id="KW-0690">Ribosome biogenesis</keyword>
<dbReference type="SUPFAM" id="SSF50978">
    <property type="entry name" value="WD40 repeat-like"/>
    <property type="match status" value="1"/>
</dbReference>
<evidence type="ECO:0000313" key="12">
    <source>
        <dbReference type="Proteomes" id="UP000002899"/>
    </source>
</evidence>
<keyword evidence="4 8" id="KW-0853">WD repeat</keyword>
<dbReference type="PROSITE" id="PS50294">
    <property type="entry name" value="WD_REPEATS_REGION"/>
    <property type="match status" value="1"/>
</dbReference>
<evidence type="ECO:0000256" key="1">
    <source>
        <dbReference type="ARBA" id="ARBA00004604"/>
    </source>
</evidence>
<evidence type="ECO:0000256" key="2">
    <source>
        <dbReference type="ARBA" id="ARBA00022517"/>
    </source>
</evidence>
<feature type="region of interest" description="Disordered" evidence="9">
    <location>
        <begin position="1"/>
        <end position="24"/>
    </location>
</feature>
<protein>
    <submittedName>
        <fullName evidence="11">NAN1, UTP17, WDR75, NET1-associated nuclear protein 1 (U3 small nucleolar RNA-associated protein 17)</fullName>
    </submittedName>
</protein>
<dbReference type="GO" id="GO:0006364">
    <property type="term" value="P:rRNA processing"/>
    <property type="evidence" value="ECO:0007669"/>
    <property type="project" value="UniProtKB-KW"/>
</dbReference>
<dbReference type="PROSITE" id="PS50082">
    <property type="entry name" value="WD_REPEATS_2"/>
    <property type="match status" value="1"/>
</dbReference>
<evidence type="ECO:0000256" key="3">
    <source>
        <dbReference type="ARBA" id="ARBA00022552"/>
    </source>
</evidence>
<feature type="repeat" description="WD" evidence="8">
    <location>
        <begin position="364"/>
        <end position="405"/>
    </location>
</feature>